<dbReference type="InterPro" id="IPR011989">
    <property type="entry name" value="ARM-like"/>
</dbReference>
<accession>A0A246RM30</accession>
<dbReference type="InterPro" id="IPR016024">
    <property type="entry name" value="ARM-type_fold"/>
</dbReference>
<dbReference type="AlphaFoldDB" id="A0A246RM30"/>
<gene>
    <name evidence="1" type="ORF">B5D80_13525</name>
</gene>
<evidence type="ECO:0000313" key="2">
    <source>
        <dbReference type="Proteomes" id="UP000197174"/>
    </source>
</evidence>
<proteinExistence type="predicted"/>
<evidence type="ECO:0008006" key="3">
    <source>
        <dbReference type="Google" id="ProtNLM"/>
    </source>
</evidence>
<keyword evidence="2" id="KW-1185">Reference proteome</keyword>
<comment type="caution">
    <text evidence="1">The sequence shown here is derived from an EMBL/GenBank/DDBJ whole genome shotgun (WGS) entry which is preliminary data.</text>
</comment>
<dbReference type="Gene3D" id="1.25.10.10">
    <property type="entry name" value="Leucine-rich Repeat Variant"/>
    <property type="match status" value="1"/>
</dbReference>
<dbReference type="RefSeq" id="WP_088644208.1">
    <property type="nucleotide sequence ID" value="NZ_MZMV01000019.1"/>
</dbReference>
<evidence type="ECO:0000313" key="1">
    <source>
        <dbReference type="EMBL" id="OWV07824.1"/>
    </source>
</evidence>
<dbReference type="SUPFAM" id="SSF48371">
    <property type="entry name" value="ARM repeat"/>
    <property type="match status" value="1"/>
</dbReference>
<protein>
    <recommendedName>
        <fullName evidence="3">PBS lyase heat domain-containing protein repeat-containing protein</fullName>
    </recommendedName>
</protein>
<reference evidence="1 2" key="1">
    <citation type="submission" date="2017-03" db="EMBL/GenBank/DDBJ databases">
        <title>Whole genome sequence of Micromonospora wenchangensis, isolated from mangrove soil.</title>
        <authorList>
            <person name="Yang H."/>
        </authorList>
    </citation>
    <scope>NUCLEOTIDE SEQUENCE [LARGE SCALE GENOMIC DNA]</scope>
    <source>
        <strain evidence="1 2">CCTCC AA 2012002</strain>
    </source>
</reference>
<dbReference type="Proteomes" id="UP000197174">
    <property type="component" value="Unassembled WGS sequence"/>
</dbReference>
<dbReference type="EMBL" id="MZMV01000019">
    <property type="protein sequence ID" value="OWV07824.1"/>
    <property type="molecule type" value="Genomic_DNA"/>
</dbReference>
<dbReference type="OrthoDB" id="154709at2"/>
<sequence>MSRRDQYRAELRAGGPAGWPAYLRERSGLPGPRANLELAQAVADEGGPDTFDSLLATDDEYLVFCGVLGLGRLLADGPPARARTRIEARLHGHATDPRWRVREAVALALQRLADADLPRLLDLGTAWVGDPHPLVRRAAVAAVCEPRLLTAAEAAARAVALCERATTALAELPADQRRDEGVRALRQALGYCWSVAVAADPAGGLPAFRALAAVDDGDVAWIVRENGRKKRLARLLVSAAARPADAARPGSD</sequence>
<organism evidence="1 2">
    <name type="scientific">Micromonospora wenchangensis</name>
    <dbReference type="NCBI Taxonomy" id="1185415"/>
    <lineage>
        <taxon>Bacteria</taxon>
        <taxon>Bacillati</taxon>
        <taxon>Actinomycetota</taxon>
        <taxon>Actinomycetes</taxon>
        <taxon>Micromonosporales</taxon>
        <taxon>Micromonosporaceae</taxon>
        <taxon>Micromonospora</taxon>
    </lineage>
</organism>
<name>A0A246RM30_9ACTN</name>